<feature type="domain" description="VOC" evidence="1">
    <location>
        <begin position="6"/>
        <end position="122"/>
    </location>
</feature>
<dbReference type="PANTHER" id="PTHR33993">
    <property type="entry name" value="GLYOXALASE-RELATED"/>
    <property type="match status" value="1"/>
</dbReference>
<gene>
    <name evidence="2" type="ORF">AW736_04005</name>
</gene>
<accession>A0A178IN27</accession>
<evidence type="ECO:0000313" key="3">
    <source>
        <dbReference type="Proteomes" id="UP000078486"/>
    </source>
</evidence>
<dbReference type="Proteomes" id="UP000078486">
    <property type="component" value="Unassembled WGS sequence"/>
</dbReference>
<dbReference type="OrthoDB" id="9804907at2"/>
<dbReference type="AlphaFoldDB" id="A0A178IN27"/>
<dbReference type="EMBL" id="LRRQ01000031">
    <property type="protein sequence ID" value="OAM91302.1"/>
    <property type="molecule type" value="Genomic_DNA"/>
</dbReference>
<comment type="caution">
    <text evidence="2">The sequence shown here is derived from an EMBL/GenBank/DDBJ whole genome shotgun (WGS) entry which is preliminary data.</text>
</comment>
<dbReference type="InterPro" id="IPR029068">
    <property type="entry name" value="Glyas_Bleomycin-R_OHBP_Dase"/>
</dbReference>
<dbReference type="RefSeq" id="WP_068768957.1">
    <property type="nucleotide sequence ID" value="NZ_CP109796.1"/>
</dbReference>
<keyword evidence="3" id="KW-1185">Reference proteome</keyword>
<dbReference type="SUPFAM" id="SSF54593">
    <property type="entry name" value="Glyoxalase/Bleomycin resistance protein/Dihydroxybiphenyl dioxygenase"/>
    <property type="match status" value="1"/>
</dbReference>
<dbReference type="PROSITE" id="PS51819">
    <property type="entry name" value="VOC"/>
    <property type="match status" value="1"/>
</dbReference>
<dbReference type="Pfam" id="PF00903">
    <property type="entry name" value="Glyoxalase"/>
    <property type="match status" value="1"/>
</dbReference>
<dbReference type="InterPro" id="IPR052164">
    <property type="entry name" value="Anthracycline_SecMetBiosynth"/>
</dbReference>
<dbReference type="Gene3D" id="3.10.180.10">
    <property type="entry name" value="2,3-Dihydroxybiphenyl 1,2-Dioxygenase, domain 1"/>
    <property type="match status" value="1"/>
</dbReference>
<evidence type="ECO:0000313" key="2">
    <source>
        <dbReference type="EMBL" id="OAM91302.1"/>
    </source>
</evidence>
<name>A0A178IN27_9BACT</name>
<evidence type="ECO:0000259" key="1">
    <source>
        <dbReference type="PROSITE" id="PS51819"/>
    </source>
</evidence>
<organism evidence="2 3">
    <name type="scientific">Termitidicoccus mucosus</name>
    <dbReference type="NCBI Taxonomy" id="1184151"/>
    <lineage>
        <taxon>Bacteria</taxon>
        <taxon>Pseudomonadati</taxon>
        <taxon>Verrucomicrobiota</taxon>
        <taxon>Opitutia</taxon>
        <taxon>Opitutales</taxon>
        <taxon>Opitutaceae</taxon>
        <taxon>Termitidicoccus</taxon>
    </lineage>
</organism>
<reference evidence="2 3" key="1">
    <citation type="submission" date="2016-01" db="EMBL/GenBank/DDBJ databases">
        <title>High potential of lignocellulose degradation of a new Verrucomicrobia species.</title>
        <authorList>
            <person name="Wang Y."/>
            <person name="Shi Y."/>
            <person name="Qiu Z."/>
            <person name="Liu S."/>
            <person name="Yang H."/>
        </authorList>
    </citation>
    <scope>NUCLEOTIDE SEQUENCE [LARGE SCALE GENOMIC DNA]</scope>
    <source>
        <strain evidence="2 3">TSB47</strain>
    </source>
</reference>
<proteinExistence type="predicted"/>
<protein>
    <submittedName>
        <fullName evidence="2">Glyoxalase</fullName>
    </submittedName>
</protein>
<dbReference type="InterPro" id="IPR004360">
    <property type="entry name" value="Glyas_Fos-R_dOase_dom"/>
</dbReference>
<dbReference type="InterPro" id="IPR037523">
    <property type="entry name" value="VOC_core"/>
</dbReference>
<dbReference type="STRING" id="1184151.AW736_04005"/>
<sequence>MLKVKDIAFTGTPVTDIAKARAFYEGVLGLVPAHVFQFEGRHWIEYDIGPAKGTLAITDGNPEWKPSAAGTALALEVEDFDAAVAHLRANQVAFLGEPGETPVCRMAHISDPDGNTITIHKCKHVK</sequence>